<reference evidence="12 18" key="7">
    <citation type="submission" date="2019-08" db="EMBL/GenBank/DDBJ databases">
        <title>Whole genome analysis of cultivated E. coli strains isolated from CD patients and healthy donors.</title>
        <authorList>
            <person name="Siniagina M.N."/>
            <person name="Markelova M.I."/>
            <person name="Laikov A.V."/>
            <person name="Boulygina E.A."/>
            <person name="Khusnutdinova D.R."/>
            <person name="Kharchenko A."/>
            <person name="Grigoryeva T.V."/>
        </authorList>
    </citation>
    <scope>NUCLEOTIDE SEQUENCE [LARGE SCALE GENOMIC DNA]</scope>
    <source>
        <strain evidence="12 18">3_77_5</strain>
    </source>
</reference>
<dbReference type="PATRIC" id="fig|562.11292.peg.1898"/>
<evidence type="ECO:0000313" key="4">
    <source>
        <dbReference type="EMBL" id="KPO06294.1"/>
    </source>
</evidence>
<name>A0A024KZP0_ECOLX</name>
<dbReference type="EMBL" id="CP057976">
    <property type="protein sequence ID" value="QMP48095.1"/>
    <property type="molecule type" value="Genomic_DNA"/>
</dbReference>
<reference evidence="9" key="3">
    <citation type="submission" date="2018-02" db="EMBL/GenBank/DDBJ databases">
        <authorList>
            <person name="Cohen D.B."/>
            <person name="Kent A.D."/>
        </authorList>
    </citation>
    <scope>NUCLEOTIDE SEQUENCE</scope>
    <source>
        <strain evidence="10">511</strain>
        <strain evidence="9">557</strain>
        <plasmid evidence="9">RCS32TR557_p</plasmid>
        <plasmid evidence="10">RCS54_p</plasmid>
    </source>
</reference>
<dbReference type="EMBL" id="RQTU01000020">
    <property type="protein sequence ID" value="RRD73918.1"/>
    <property type="molecule type" value="Genomic_DNA"/>
</dbReference>
<reference evidence="2 22" key="9">
    <citation type="submission" date="2019-12" db="EMBL/GenBank/DDBJ databases">
        <authorList>
            <consortium name="NARMS: The National Antimicrobial Resistance Monitoring System"/>
        </authorList>
    </citation>
    <scope>NUCLEOTIDE SEQUENCE [LARGE SCALE GENOMIC DNA]</scope>
    <source>
        <strain evidence="2 22">CVM N19EC0510</strain>
    </source>
</reference>
<gene>
    <name evidence="4" type="ORF">ACU57_22950</name>
    <name evidence="3" type="ORF">BCB93_005226</name>
    <name evidence="6" type="ORF">BK300_21915</name>
    <name evidence="8" type="ORF">EIA08_18120</name>
    <name evidence="1" type="ORF">FGAS159_46780</name>
    <name evidence="13" type="ORF">FKO60_21115</name>
    <name evidence="12" type="ORF">FWK02_03415</name>
    <name evidence="2" type="ORF">GAI89_20065</name>
    <name evidence="5" type="ORF">GP954_06730</name>
    <name evidence="7" type="ORF">HVW04_24785</name>
    <name evidence="11" type="ORF">NCTC10865_06463</name>
    <name evidence="9" type="ORF">RCS32TR557_P0075</name>
    <name evidence="10" type="ORF">RCS54_P0101</name>
</gene>
<geneLocation type="plasmid" evidence="9">
    <name>RCS32TR557_p</name>
</geneLocation>
<dbReference type="Proteomes" id="UP000324120">
    <property type="component" value="Unassembled WGS sequence"/>
</dbReference>
<keyword evidence="1" id="KW-0614">Plasmid</keyword>
<reference evidence="6 15" key="2">
    <citation type="submission" date="2016-10" db="EMBL/GenBank/DDBJ databases">
        <title>Comprehensive resistome analysis reveals the prevalence of NDM and MCR-1 in Chinese poultry production.</title>
        <authorList>
            <person name="Wang Y."/>
            <person name="Zhang R."/>
            <person name="Li J."/>
            <person name="Wu Z."/>
            <person name="Wenjuan Y."/>
            <person name="Schwarz S."/>
            <person name="Tyrrell J."/>
            <person name="Zheng Y."/>
            <person name="Wang S."/>
            <person name="Shen Z."/>
            <person name="Liu Z."/>
            <person name="Lei L."/>
            <person name="Li M."/>
            <person name="Zhang Q."/>
            <person name="Wu C."/>
            <person name="Zhang Q."/>
            <person name="Wu Y."/>
            <person name="Walsh T."/>
            <person name="Shen J."/>
        </authorList>
    </citation>
    <scope>NUCLEOTIDE SEQUENCE [LARGE SCALE GENOMIC DNA]</scope>
    <source>
        <strain evidence="6 15">574</strain>
    </source>
</reference>
<dbReference type="Proteomes" id="UP000480485">
    <property type="component" value="Unassembled WGS sequence"/>
</dbReference>
<dbReference type="AlphaFoldDB" id="A0A024KZP0"/>
<evidence type="ECO:0000313" key="5">
    <source>
        <dbReference type="EMBL" id="MWT84863.1"/>
    </source>
</evidence>
<dbReference type="Proteomes" id="UP000514715">
    <property type="component" value="Plasmid pRHB07-C04_2"/>
</dbReference>
<dbReference type="EMBL" id="UGCD01000004">
    <property type="protein sequence ID" value="STK06054.1"/>
    <property type="molecule type" value="Genomic_DNA"/>
</dbReference>
<evidence type="ECO:0000313" key="13">
    <source>
        <dbReference type="EMBL" id="TZE44554.1"/>
    </source>
</evidence>
<evidence type="ECO:0000313" key="12">
    <source>
        <dbReference type="EMBL" id="TXT03159.1"/>
    </source>
</evidence>
<dbReference type="Proteomes" id="UP000775646">
    <property type="component" value="Unassembled WGS sequence"/>
</dbReference>
<reference evidence="3" key="10">
    <citation type="submission" date="2020-02" db="EMBL/GenBank/DDBJ databases">
        <authorList>
            <consortium name="GenomeTrakr network: Whole genome sequencing for foodborne pathogen traceback"/>
        </authorList>
    </citation>
    <scope>NUCLEOTIDE SEQUENCE</scope>
    <source>
        <strain evidence="3">CFSAN046653</strain>
    </source>
</reference>
<reference evidence="7 21" key="11">
    <citation type="submission" date="2020-06" db="EMBL/GenBank/DDBJ databases">
        <title>REHAB project genomes.</title>
        <authorList>
            <person name="Shaw L.P."/>
        </authorList>
    </citation>
    <scope>NUCLEOTIDE SEQUENCE [LARGE SCALE GENOMIC DNA]</scope>
    <source>
        <strain evidence="7 21">RHB07-C04</strain>
        <plasmid evidence="21">prhb07-c04_2</plasmid>
        <plasmid evidence="7">pRHB07-C04_2</plasmid>
    </source>
</reference>
<proteinExistence type="predicted"/>
<dbReference type="RefSeq" id="WP_001281116.1">
    <property type="nucleotide sequence ID" value="NZ_AP018798.1"/>
</dbReference>
<dbReference type="EMBL" id="OY757102">
    <property type="protein sequence ID" value="CAK1259414.1"/>
    <property type="molecule type" value="Genomic_DNA"/>
</dbReference>
<reference evidence="11 16" key="4">
    <citation type="submission" date="2018-06" db="EMBL/GenBank/DDBJ databases">
        <authorList>
            <consortium name="Pathogen Informatics"/>
            <person name="Doyle S."/>
        </authorList>
    </citation>
    <scope>NUCLEOTIDE SEQUENCE [LARGE SCALE GENOMIC DNA]</scope>
    <source>
        <strain evidence="11 16">NCTC10865</strain>
    </source>
</reference>
<accession>A0A024KZP0</accession>
<reference evidence="8 17" key="5">
    <citation type="submission" date="2018-11" db="EMBL/GenBank/DDBJ databases">
        <title>Enterobacteriaceae from Patient.</title>
        <authorList>
            <person name="Shen C."/>
            <person name="Yang Y."/>
            <person name="Tian G."/>
        </authorList>
    </citation>
    <scope>NUCLEOTIDE SEQUENCE [LARGE SCALE GENOMIC DNA]</scope>
    <source>
        <strain evidence="8 17">GBGD28</strain>
    </source>
</reference>
<reference evidence="1" key="12">
    <citation type="submission" date="2023-10" db="EMBL/GenBank/DDBJ databases">
        <authorList>
            <person name="Leclercq S."/>
        </authorList>
    </citation>
    <scope>NUCLEOTIDE SEQUENCE</scope>
    <source>
        <strain evidence="1">S159</strain>
        <plasmid evidence="1">pS159-2</plasmid>
    </source>
</reference>
<evidence type="ECO:0000313" key="14">
    <source>
        <dbReference type="Proteomes" id="UP000050556"/>
    </source>
</evidence>
<evidence type="ECO:0000313" key="15">
    <source>
        <dbReference type="Proteomes" id="UP000184077"/>
    </source>
</evidence>
<organism evidence="12 18">
    <name type="scientific">Escherichia coli</name>
    <dbReference type="NCBI Taxonomy" id="562"/>
    <lineage>
        <taxon>Bacteria</taxon>
        <taxon>Pseudomonadati</taxon>
        <taxon>Pseudomonadota</taxon>
        <taxon>Gammaproteobacteria</taxon>
        <taxon>Enterobacterales</taxon>
        <taxon>Enterobacteriaceae</taxon>
        <taxon>Escherichia</taxon>
    </lineage>
</organism>
<evidence type="ECO:0000313" key="19">
    <source>
        <dbReference type="Proteomes" id="UP000324120"/>
    </source>
</evidence>
<evidence type="ECO:0000313" key="23">
    <source>
        <dbReference type="Proteomes" id="UP001295988"/>
    </source>
</evidence>
<dbReference type="Proteomes" id="UP001295988">
    <property type="component" value="Plasmid pS159-2"/>
</dbReference>
<evidence type="ECO:0000313" key="2">
    <source>
        <dbReference type="EMBL" id="EFH6096913.1"/>
    </source>
</evidence>
<geneLocation type="plasmid" evidence="10">
    <name>RCS54_p</name>
</geneLocation>
<dbReference type="EMBL" id="AASWKH010000022">
    <property type="protein sequence ID" value="EFH6096913.1"/>
    <property type="molecule type" value="Genomic_DNA"/>
</dbReference>
<dbReference type="EMBL" id="LDYI01000147">
    <property type="protein sequence ID" value="KPO06294.1"/>
    <property type="molecule type" value="Genomic_DNA"/>
</dbReference>
<geneLocation type="plasmid" evidence="7">
    <name>pRHB07-C04_2</name>
</geneLocation>
<geneLocation type="plasmid" evidence="1 23">
    <name>pS159-2</name>
</geneLocation>
<evidence type="ECO:0000313" key="10">
    <source>
        <dbReference type="EMBL" id="SPE01099.1"/>
    </source>
</evidence>
<dbReference type="Proteomes" id="UP000050556">
    <property type="component" value="Unassembled WGS sequence"/>
</dbReference>
<evidence type="ECO:0000313" key="21">
    <source>
        <dbReference type="Proteomes" id="UP000514715"/>
    </source>
</evidence>
<dbReference type="EMBL" id="VSBS01000061">
    <property type="protein sequence ID" value="TXT03159.1"/>
    <property type="molecule type" value="Genomic_DNA"/>
</dbReference>
<dbReference type="EMBL" id="AASZRA010000076">
    <property type="protein sequence ID" value="EFI6955440.1"/>
    <property type="molecule type" value="Genomic_DNA"/>
</dbReference>
<evidence type="ECO:0000313" key="17">
    <source>
        <dbReference type="Proteomes" id="UP000271008"/>
    </source>
</evidence>
<evidence type="ECO:0000313" key="11">
    <source>
        <dbReference type="EMBL" id="STK06054.1"/>
    </source>
</evidence>
<dbReference type="Proteomes" id="UP000531463">
    <property type="component" value="Unassembled WGS sequence"/>
</dbReference>
<evidence type="ECO:0000313" key="8">
    <source>
        <dbReference type="EMBL" id="RRD73918.1"/>
    </source>
</evidence>
<dbReference type="Proteomes" id="UP000184077">
    <property type="component" value="Unassembled WGS sequence"/>
</dbReference>
<reference evidence="4 14" key="1">
    <citation type="journal article" date="2015" name="Front. Microbiol.">
        <title>Genetic determinants of heat resistance in Escherichia coli.</title>
        <authorList>
            <person name="Mercer R.G."/>
            <person name="Zheng J."/>
            <person name="Garcia-Hernandez R."/>
            <person name="Ruan L."/>
            <person name="Ganzle M.G."/>
            <person name="McMullen L.M."/>
        </authorList>
    </citation>
    <scope>NUCLEOTIDE SEQUENCE [LARGE SCALE GENOMIC DNA]</scope>
    <source>
        <strain evidence="4 14">AW1.3</strain>
    </source>
</reference>
<evidence type="ECO:0000313" key="22">
    <source>
        <dbReference type="Proteomes" id="UP000531463"/>
    </source>
</evidence>
<dbReference type="EMBL" id="LT985263">
    <property type="protein sequence ID" value="SPE01099.1"/>
    <property type="molecule type" value="Genomic_DNA"/>
</dbReference>
<evidence type="ECO:0000313" key="16">
    <source>
        <dbReference type="Proteomes" id="UP000254159"/>
    </source>
</evidence>
<dbReference type="Proteomes" id="UP000271008">
    <property type="component" value="Unassembled WGS sequence"/>
</dbReference>
<dbReference type="EMBL" id="VHKY01000023">
    <property type="protein sequence ID" value="TZE44554.1"/>
    <property type="molecule type" value="Genomic_DNA"/>
</dbReference>
<evidence type="ECO:0000313" key="1">
    <source>
        <dbReference type="EMBL" id="CAK1259414.1"/>
    </source>
</evidence>
<evidence type="ECO:0000313" key="9">
    <source>
        <dbReference type="EMBL" id="SPD97356.1"/>
    </source>
</evidence>
<protein>
    <submittedName>
        <fullName evidence="4">UpfA</fullName>
    </submittedName>
</protein>
<evidence type="ECO:0000313" key="20">
    <source>
        <dbReference type="Proteomes" id="UP000480485"/>
    </source>
</evidence>
<reference evidence="13 19" key="6">
    <citation type="submission" date="2019-06" db="EMBL/GenBank/DDBJ databases">
        <title>The presence and diversity of blaCTX-M among Escherichia coli from urban wastewater and feedlot cattle, in Alberta, Canada.</title>
        <authorList>
            <person name="Cormier A.C."/>
            <person name="Chalmer G."/>
            <person name="Cook S.R."/>
            <person name="Zaheer R."/>
            <person name="Hannon S.J."/>
            <person name="Booker C.W."/>
            <person name="Read R."/>
            <person name="Gow S.P."/>
            <person name="Mcallister T.A."/>
            <person name="Boerlin P."/>
        </authorList>
    </citation>
    <scope>NUCLEOTIDE SEQUENCE [LARGE SCALE GENOMIC DNA]</scope>
    <source>
        <strain evidence="13 19">347</strain>
    </source>
</reference>
<dbReference type="Proteomes" id="UP000254159">
    <property type="component" value="Unassembled WGS sequence"/>
</dbReference>
<dbReference type="EMBL" id="WTRN01000059">
    <property type="protein sequence ID" value="MWT84863.1"/>
    <property type="molecule type" value="Genomic_DNA"/>
</dbReference>
<dbReference type="Proteomes" id="UP000321461">
    <property type="component" value="Unassembled WGS sequence"/>
</dbReference>
<evidence type="ECO:0000313" key="6">
    <source>
        <dbReference type="EMBL" id="OJN35241.1"/>
    </source>
</evidence>
<dbReference type="EMBL" id="MOHC01000041">
    <property type="protein sequence ID" value="OJN35241.1"/>
    <property type="molecule type" value="Genomic_DNA"/>
</dbReference>
<sequence length="130" mass="14776">MSDKVTVKQTINKATSIYKIEHITVGKPGSEQYRHAFELADQLGLKHPDCIEHVFPTYADEQCTHVLTEEDFFSTEEREGVDRCIGVICSSVSYELFPNVHENGGIGYQFLYEGDELKCYEHGLLIESVE</sequence>
<geneLocation type="plasmid" evidence="21">
    <name>prhb07-c04_2</name>
</geneLocation>
<evidence type="ECO:0000313" key="18">
    <source>
        <dbReference type="Proteomes" id="UP000321461"/>
    </source>
</evidence>
<dbReference type="EMBL" id="LT985234">
    <property type="protein sequence ID" value="SPD97356.1"/>
    <property type="molecule type" value="Genomic_DNA"/>
</dbReference>
<evidence type="ECO:0000313" key="7">
    <source>
        <dbReference type="EMBL" id="QMP48095.1"/>
    </source>
</evidence>
<reference evidence="5 20" key="8">
    <citation type="submission" date="2019-12" db="EMBL/GenBank/DDBJ databases">
        <title>Enteriobacteria Tanzani isolates_8377-8380.</title>
        <authorList>
            <person name="Subbiah M."/>
            <person name="Call D."/>
        </authorList>
    </citation>
    <scope>NUCLEOTIDE SEQUENCE [LARGE SCALE GENOMIC DNA]</scope>
    <source>
        <strain evidence="5 20">8378wC7</strain>
    </source>
</reference>
<evidence type="ECO:0000313" key="3">
    <source>
        <dbReference type="EMBL" id="EFI6955440.1"/>
    </source>
</evidence>